<comment type="pathway">
    <text evidence="1">Protein modification; protein ubiquitination.</text>
</comment>
<evidence type="ECO:0000259" key="3">
    <source>
        <dbReference type="Pfam" id="PF23009"/>
    </source>
</evidence>
<comment type="subunit">
    <text evidence="1">Component of the ribosome quality control complex (RQC).</text>
</comment>
<dbReference type="Pfam" id="PF22999">
    <property type="entry name" value="LTN1_E3_ligase_6th"/>
    <property type="match status" value="1"/>
</dbReference>
<dbReference type="GO" id="GO:0072344">
    <property type="term" value="P:rescue of stalled ribosome"/>
    <property type="evidence" value="ECO:0007669"/>
    <property type="project" value="UniProtKB-UniRule"/>
</dbReference>
<dbReference type="InterPro" id="IPR039795">
    <property type="entry name" value="LTN1/Rkr1"/>
</dbReference>
<comment type="similarity">
    <text evidence="1">Belongs to the LTN1 family.</text>
</comment>
<keyword evidence="1" id="KW-0862">Zinc</keyword>
<dbReference type="GO" id="GO:0008270">
    <property type="term" value="F:zinc ion binding"/>
    <property type="evidence" value="ECO:0007669"/>
    <property type="project" value="UniProtKB-KW"/>
</dbReference>
<organism evidence="4 5">
    <name type="scientific">Paralvinella palmiformis</name>
    <dbReference type="NCBI Taxonomy" id="53620"/>
    <lineage>
        <taxon>Eukaryota</taxon>
        <taxon>Metazoa</taxon>
        <taxon>Spiralia</taxon>
        <taxon>Lophotrochozoa</taxon>
        <taxon>Annelida</taxon>
        <taxon>Polychaeta</taxon>
        <taxon>Sedentaria</taxon>
        <taxon>Canalipalpata</taxon>
        <taxon>Terebellida</taxon>
        <taxon>Terebelliformia</taxon>
        <taxon>Alvinellidae</taxon>
        <taxon>Paralvinella</taxon>
    </lineage>
</organism>
<reference evidence="4" key="1">
    <citation type="journal article" date="2023" name="Mol. Biol. Evol.">
        <title>Third-Generation Sequencing Reveals the Adaptive Role of the Epigenome in Three Deep-Sea Polychaetes.</title>
        <authorList>
            <person name="Perez M."/>
            <person name="Aroh O."/>
            <person name="Sun Y."/>
            <person name="Lan Y."/>
            <person name="Juniper S.K."/>
            <person name="Young C.R."/>
            <person name="Angers B."/>
            <person name="Qian P.Y."/>
        </authorList>
    </citation>
    <scope>NUCLEOTIDE SEQUENCE</scope>
    <source>
        <strain evidence="4">P08H-3</strain>
    </source>
</reference>
<dbReference type="GO" id="GO:0005829">
    <property type="term" value="C:cytosol"/>
    <property type="evidence" value="ECO:0007669"/>
    <property type="project" value="UniProtKB-UniRule"/>
</dbReference>
<dbReference type="Pfam" id="PF23009">
    <property type="entry name" value="UBC_like"/>
    <property type="match status" value="1"/>
</dbReference>
<dbReference type="InterPro" id="IPR054477">
    <property type="entry name" value="LTN1_E3_ligase_6th"/>
</dbReference>
<evidence type="ECO:0000313" key="4">
    <source>
        <dbReference type="EMBL" id="KAK2159778.1"/>
    </source>
</evidence>
<comment type="caution">
    <text evidence="4">The sequence shown here is derived from an EMBL/GenBank/DDBJ whole genome shotgun (WGS) entry which is preliminary data.</text>
</comment>
<dbReference type="EMBL" id="JAODUP010000146">
    <property type="protein sequence ID" value="KAK2159778.1"/>
    <property type="molecule type" value="Genomic_DNA"/>
</dbReference>
<dbReference type="GO" id="GO:1990116">
    <property type="term" value="P:ribosome-associated ubiquitin-dependent protein catabolic process"/>
    <property type="evidence" value="ECO:0007669"/>
    <property type="project" value="UniProtKB-UniRule"/>
</dbReference>
<evidence type="ECO:0000259" key="2">
    <source>
        <dbReference type="Pfam" id="PF22999"/>
    </source>
</evidence>
<keyword evidence="1" id="KW-0479">Metal-binding</keyword>
<evidence type="ECO:0000313" key="5">
    <source>
        <dbReference type="Proteomes" id="UP001208570"/>
    </source>
</evidence>
<feature type="domain" description="E3 ubiquitin-protein ligase listerin ubiquitin conjugating" evidence="3">
    <location>
        <begin position="361"/>
        <end position="444"/>
    </location>
</feature>
<comment type="function">
    <text evidence="1">E3 ubiquitin-protein ligase. Component of the ribosome quality control complex (RQC), a ribosome-associated complex that mediates ubiquitination and extraction of incompletely synthesized nascent chains for proteasomal degradation.</text>
</comment>
<keyword evidence="1" id="KW-0833">Ubl conjugation pathway</keyword>
<sequence>MCSELKMQTFAVTAFHLLERVAQYLSSTIPMQQKGANDNLVTEWLEFFSEGIYSLLLPLFVEVAGGIHTTPGPSTNLMLISLSSAVSWCPVPHLRQNSLPVKLIAEDECHLPESYQTTLNHLCPLLLNPNRSVQLTSYKLLLSLMPELSQYDDKLDIPDEDDKPMRSPPIALMTSLLGSSQDLNSLLHDVPMGEHLVIDIESDEYVITMGYLLSWQLLLALFRGAKVELRAEYAQYLRNCNLVEVLLEILYKILPENPVLPLCDASVKNKEKPTNTRSMFEEEPLLDARDARKEVDLLHMSCAVYFHALQDLPALIRHWYNSIDKRMSMIANRYTTKYVSPVLCNLEIRAVQDANVKLDNMTIKTRPAAREVAATYTVEELTMELVVTLPNNHPLGQITVECGKRIGVATAQWRNWMLQLTTFLHRQNGSILDGLTLWRRNVNKSTNGSTRAIILHVRCVEICFS</sequence>
<feature type="domain" description="E3 ubiquitin-protein ligase listerin HEAT repeat region" evidence="2">
    <location>
        <begin position="114"/>
        <end position="352"/>
    </location>
</feature>
<comment type="catalytic activity">
    <reaction evidence="1">
        <text>S-ubiquitinyl-[E2 ubiquitin-conjugating enzyme]-L-cysteine + [acceptor protein]-L-lysine = [E2 ubiquitin-conjugating enzyme]-L-cysteine + N(6)-ubiquitinyl-[acceptor protein]-L-lysine.</text>
        <dbReference type="EC" id="2.3.2.27"/>
    </reaction>
</comment>
<dbReference type="InterPro" id="IPR054478">
    <property type="entry name" value="LTN1_UBC"/>
</dbReference>
<dbReference type="GO" id="GO:0061630">
    <property type="term" value="F:ubiquitin protein ligase activity"/>
    <property type="evidence" value="ECO:0007669"/>
    <property type="project" value="UniProtKB-UniRule"/>
</dbReference>
<evidence type="ECO:0000256" key="1">
    <source>
        <dbReference type="RuleBase" id="RU367090"/>
    </source>
</evidence>
<dbReference type="PANTHER" id="PTHR12389:SF0">
    <property type="entry name" value="E3 UBIQUITIN-PROTEIN LIGASE LISTERIN"/>
    <property type="match status" value="1"/>
</dbReference>
<keyword evidence="5" id="KW-1185">Reference proteome</keyword>
<dbReference type="Proteomes" id="UP001208570">
    <property type="component" value="Unassembled WGS sequence"/>
</dbReference>
<dbReference type="AlphaFoldDB" id="A0AAD9JWJ2"/>
<dbReference type="EC" id="2.3.2.27" evidence="1"/>
<protein>
    <recommendedName>
        <fullName evidence="1">E3 ubiquitin-protein ligase listerin</fullName>
        <ecNumber evidence="1">2.3.2.27</ecNumber>
    </recommendedName>
    <alternativeName>
        <fullName evidence="1">RING-type E3 ubiquitin transferase listerin</fullName>
    </alternativeName>
</protein>
<accession>A0AAD9JWJ2</accession>
<proteinExistence type="inferred from homology"/>
<dbReference type="GO" id="GO:0043023">
    <property type="term" value="F:ribosomal large subunit binding"/>
    <property type="evidence" value="ECO:0007669"/>
    <property type="project" value="TreeGrafter"/>
</dbReference>
<keyword evidence="1" id="KW-0808">Transferase</keyword>
<name>A0AAD9JWJ2_9ANNE</name>
<keyword evidence="1" id="KW-0863">Zinc-finger</keyword>
<dbReference type="PANTHER" id="PTHR12389">
    <property type="entry name" value="ZINC FINGER PROTEIN 294"/>
    <property type="match status" value="1"/>
</dbReference>
<dbReference type="GO" id="GO:1990112">
    <property type="term" value="C:RQC complex"/>
    <property type="evidence" value="ECO:0007669"/>
    <property type="project" value="UniProtKB-UniRule"/>
</dbReference>
<gene>
    <name evidence="4" type="ORF">LSH36_146g00025</name>
</gene>